<evidence type="ECO:0000313" key="2">
    <source>
        <dbReference type="Proteomes" id="UP001060215"/>
    </source>
</evidence>
<proteinExistence type="predicted"/>
<reference evidence="1 2" key="1">
    <citation type="journal article" date="2022" name="Plant J.">
        <title>Chromosome-level genome of Camellia lanceoleosa provides a valuable resource for understanding genome evolution and self-incompatibility.</title>
        <authorList>
            <person name="Gong W."/>
            <person name="Xiao S."/>
            <person name="Wang L."/>
            <person name="Liao Z."/>
            <person name="Chang Y."/>
            <person name="Mo W."/>
            <person name="Hu G."/>
            <person name="Li W."/>
            <person name="Zhao G."/>
            <person name="Zhu H."/>
            <person name="Hu X."/>
            <person name="Ji K."/>
            <person name="Xiang X."/>
            <person name="Song Q."/>
            <person name="Yuan D."/>
            <person name="Jin S."/>
            <person name="Zhang L."/>
        </authorList>
    </citation>
    <scope>NUCLEOTIDE SEQUENCE [LARGE SCALE GENOMIC DNA]</scope>
    <source>
        <strain evidence="1">SQ_2022a</strain>
    </source>
</reference>
<evidence type="ECO:0000313" key="1">
    <source>
        <dbReference type="EMBL" id="KAI8011166.1"/>
    </source>
</evidence>
<protein>
    <submittedName>
        <fullName evidence="1">Uncharacterized protein</fullName>
    </submittedName>
</protein>
<organism evidence="1 2">
    <name type="scientific">Camellia lanceoleosa</name>
    <dbReference type="NCBI Taxonomy" id="1840588"/>
    <lineage>
        <taxon>Eukaryota</taxon>
        <taxon>Viridiplantae</taxon>
        <taxon>Streptophyta</taxon>
        <taxon>Embryophyta</taxon>
        <taxon>Tracheophyta</taxon>
        <taxon>Spermatophyta</taxon>
        <taxon>Magnoliopsida</taxon>
        <taxon>eudicotyledons</taxon>
        <taxon>Gunneridae</taxon>
        <taxon>Pentapetalae</taxon>
        <taxon>asterids</taxon>
        <taxon>Ericales</taxon>
        <taxon>Theaceae</taxon>
        <taxon>Camellia</taxon>
    </lineage>
</organism>
<accession>A0ACC0HGJ3</accession>
<name>A0ACC0HGJ3_9ERIC</name>
<gene>
    <name evidence="1" type="ORF">LOK49_LG06G03300</name>
</gene>
<sequence>MTGMNLEGCALDGAEGPQWMEAWLLQQREYFGQYGKVLKVSISRTSAGAIQHFDNTCSGMLWNHKVLSCLAEKCGMISELLIGNWTIGYR</sequence>
<comment type="caution">
    <text evidence="1">The sequence shown here is derived from an EMBL/GenBank/DDBJ whole genome shotgun (WGS) entry which is preliminary data.</text>
</comment>
<dbReference type="EMBL" id="CM045762">
    <property type="protein sequence ID" value="KAI8011166.1"/>
    <property type="molecule type" value="Genomic_DNA"/>
</dbReference>
<keyword evidence="2" id="KW-1185">Reference proteome</keyword>
<dbReference type="Proteomes" id="UP001060215">
    <property type="component" value="Chromosome 5"/>
</dbReference>